<name>A0A841R0J6_9FIRM</name>
<dbReference type="InterPro" id="IPR050902">
    <property type="entry name" value="ABC_Transporter_SBP"/>
</dbReference>
<gene>
    <name evidence="3" type="ORF">HNR45_000465</name>
</gene>
<dbReference type="GeneID" id="93485743"/>
<dbReference type="PANTHER" id="PTHR30535">
    <property type="entry name" value="VITAMIN B12-BINDING PROTEIN"/>
    <property type="match status" value="1"/>
</dbReference>
<dbReference type="SUPFAM" id="SSF53807">
    <property type="entry name" value="Helical backbone' metal receptor"/>
    <property type="match status" value="1"/>
</dbReference>
<organism evidence="3 4">
    <name type="scientific">Negativicoccus succinicivorans</name>
    <dbReference type="NCBI Taxonomy" id="620903"/>
    <lineage>
        <taxon>Bacteria</taxon>
        <taxon>Bacillati</taxon>
        <taxon>Bacillota</taxon>
        <taxon>Negativicutes</taxon>
        <taxon>Veillonellales</taxon>
        <taxon>Veillonellaceae</taxon>
        <taxon>Negativicoccus</taxon>
    </lineage>
</organism>
<dbReference type="PANTHER" id="PTHR30535:SF34">
    <property type="entry name" value="MOLYBDATE-BINDING PROTEIN MOLA"/>
    <property type="match status" value="1"/>
</dbReference>
<reference evidence="3 4" key="1">
    <citation type="submission" date="2020-08" db="EMBL/GenBank/DDBJ databases">
        <title>Genomic Encyclopedia of Type Strains, Phase IV (KMG-IV): sequencing the most valuable type-strain genomes for metagenomic binning, comparative biology and taxonomic classification.</title>
        <authorList>
            <person name="Goeker M."/>
        </authorList>
    </citation>
    <scope>NUCLEOTIDE SEQUENCE [LARGE SCALE GENOMIC DNA]</scope>
    <source>
        <strain evidence="3 4">DSM 21255</strain>
    </source>
</reference>
<evidence type="ECO:0000313" key="3">
    <source>
        <dbReference type="EMBL" id="MBB6477435.1"/>
    </source>
</evidence>
<accession>A0A841R0J6</accession>
<dbReference type="OrthoDB" id="9816357at2"/>
<feature type="domain" description="Fe/B12 periplasmic-binding" evidence="2">
    <location>
        <begin position="55"/>
        <end position="314"/>
    </location>
</feature>
<evidence type="ECO:0000259" key="2">
    <source>
        <dbReference type="PROSITE" id="PS50983"/>
    </source>
</evidence>
<evidence type="ECO:0000313" key="4">
    <source>
        <dbReference type="Proteomes" id="UP000591941"/>
    </source>
</evidence>
<dbReference type="Proteomes" id="UP000591941">
    <property type="component" value="Unassembled WGS sequence"/>
</dbReference>
<dbReference type="AlphaFoldDB" id="A0A841R0J6"/>
<dbReference type="EMBL" id="JACHHI010000002">
    <property type="protein sequence ID" value="MBB6477435.1"/>
    <property type="molecule type" value="Genomic_DNA"/>
</dbReference>
<sequence length="321" mass="35136">MHRHWWQGWLLFVLAAALLVGCGQDTATKKTQEHVFFQGTDVRGQTVTLTKKPERIVLLSPSMLGIMEAVGGDYVAWAETGNDRVTERAKDKPKVGHLAHPNAEAIVAANPDLVIGYGKLHGKLAQVLEANHIPVYLLNLTNYDDVCEAIRLCGAVSGNNERAAAVQQELARRMQQEIAKAPREPVRVAILFGTSQAVTLDYETSIASDVARRLGFTDVFAGRGQTESARLAPFSLEALAAADPDVILLRSMARRGESDGIFDKALLDQPAWATLRAVRNGRVYRLPQELFTSNPGIEYPQAVRYMADIVGGHANSGEERQ</sequence>
<protein>
    <submittedName>
        <fullName evidence="3">Iron complex transport system substrate-binding protein</fullName>
    </submittedName>
</protein>
<dbReference type="PROSITE" id="PS51257">
    <property type="entry name" value="PROKAR_LIPOPROTEIN"/>
    <property type="match status" value="1"/>
</dbReference>
<dbReference type="RefSeq" id="WP_159823122.1">
    <property type="nucleotide sequence ID" value="NZ_CABWNB010000003.1"/>
</dbReference>
<dbReference type="PROSITE" id="PS50983">
    <property type="entry name" value="FE_B12_PBP"/>
    <property type="match status" value="1"/>
</dbReference>
<comment type="caution">
    <text evidence="3">The sequence shown here is derived from an EMBL/GenBank/DDBJ whole genome shotgun (WGS) entry which is preliminary data.</text>
</comment>
<proteinExistence type="inferred from homology"/>
<dbReference type="Pfam" id="PF01497">
    <property type="entry name" value="Peripla_BP_2"/>
    <property type="match status" value="1"/>
</dbReference>
<dbReference type="InterPro" id="IPR002491">
    <property type="entry name" value="ABC_transptr_periplasmic_BD"/>
</dbReference>
<dbReference type="GO" id="GO:0071281">
    <property type="term" value="P:cellular response to iron ion"/>
    <property type="evidence" value="ECO:0007669"/>
    <property type="project" value="TreeGrafter"/>
</dbReference>
<evidence type="ECO:0000256" key="1">
    <source>
        <dbReference type="ARBA" id="ARBA00008814"/>
    </source>
</evidence>
<comment type="similarity">
    <text evidence="1">Belongs to the bacterial solute-binding protein 8 family.</text>
</comment>
<dbReference type="Gene3D" id="3.40.50.1980">
    <property type="entry name" value="Nitrogenase molybdenum iron protein domain"/>
    <property type="match status" value="2"/>
</dbReference>
<keyword evidence="4" id="KW-1185">Reference proteome</keyword>